<proteinExistence type="predicted"/>
<dbReference type="Gene3D" id="3.40.605.10">
    <property type="entry name" value="Aldehyde Dehydrogenase, Chain A, domain 1"/>
    <property type="match status" value="1"/>
</dbReference>
<dbReference type="InterPro" id="IPR016162">
    <property type="entry name" value="Ald_DH_N"/>
</dbReference>
<dbReference type="AlphaFoldDB" id="A0A0B1SW41"/>
<evidence type="ECO:0000313" key="2">
    <source>
        <dbReference type="Proteomes" id="UP000053660"/>
    </source>
</evidence>
<name>A0A0B1SW41_OESDE</name>
<sequence>MTHAWVSNVPFGGVGNSGMGATGSNFGFDNIVHYKPILIRRGVGKEVANKL</sequence>
<gene>
    <name evidence="1" type="ORF">OESDEN_10645</name>
</gene>
<reference evidence="1 2" key="1">
    <citation type="submission" date="2014-03" db="EMBL/GenBank/DDBJ databases">
        <title>Draft genome of the hookworm Oesophagostomum dentatum.</title>
        <authorList>
            <person name="Mitreva M."/>
        </authorList>
    </citation>
    <scope>NUCLEOTIDE SEQUENCE [LARGE SCALE GENOMIC DNA]</scope>
    <source>
        <strain evidence="1 2">OD-Hann</strain>
    </source>
</reference>
<keyword evidence="2" id="KW-1185">Reference proteome</keyword>
<organism evidence="1 2">
    <name type="scientific">Oesophagostomum dentatum</name>
    <name type="common">Nodular worm</name>
    <dbReference type="NCBI Taxonomy" id="61180"/>
    <lineage>
        <taxon>Eukaryota</taxon>
        <taxon>Metazoa</taxon>
        <taxon>Ecdysozoa</taxon>
        <taxon>Nematoda</taxon>
        <taxon>Chromadorea</taxon>
        <taxon>Rhabditida</taxon>
        <taxon>Rhabditina</taxon>
        <taxon>Rhabditomorpha</taxon>
        <taxon>Strongyloidea</taxon>
        <taxon>Strongylidae</taxon>
        <taxon>Oesophagostomum</taxon>
    </lineage>
</organism>
<dbReference type="InterPro" id="IPR016161">
    <property type="entry name" value="Ald_DH/histidinol_DH"/>
</dbReference>
<evidence type="ECO:0008006" key="3">
    <source>
        <dbReference type="Google" id="ProtNLM"/>
    </source>
</evidence>
<evidence type="ECO:0000313" key="1">
    <source>
        <dbReference type="EMBL" id="KHJ89528.1"/>
    </source>
</evidence>
<dbReference type="OrthoDB" id="440325at2759"/>
<dbReference type="Gene3D" id="3.40.309.10">
    <property type="entry name" value="Aldehyde Dehydrogenase, Chain A, domain 2"/>
    <property type="match status" value="1"/>
</dbReference>
<protein>
    <recommendedName>
        <fullName evidence="3">Aldehyde dehydrogenase domain-containing protein</fullName>
    </recommendedName>
</protein>
<dbReference type="GO" id="GO:0016620">
    <property type="term" value="F:oxidoreductase activity, acting on the aldehyde or oxo group of donors, NAD or NADP as acceptor"/>
    <property type="evidence" value="ECO:0007669"/>
    <property type="project" value="InterPro"/>
</dbReference>
<dbReference type="SUPFAM" id="SSF53720">
    <property type="entry name" value="ALDH-like"/>
    <property type="match status" value="1"/>
</dbReference>
<dbReference type="Proteomes" id="UP000053660">
    <property type="component" value="Unassembled WGS sequence"/>
</dbReference>
<accession>A0A0B1SW41</accession>
<dbReference type="InterPro" id="IPR016163">
    <property type="entry name" value="Ald_DH_C"/>
</dbReference>
<dbReference type="EMBL" id="KN554097">
    <property type="protein sequence ID" value="KHJ89528.1"/>
    <property type="molecule type" value="Genomic_DNA"/>
</dbReference>